<comment type="caution">
    <text evidence="1">The sequence shown here is derived from an EMBL/GenBank/DDBJ whole genome shotgun (WGS) entry which is preliminary data.</text>
</comment>
<accession>A0A916LCU6</accession>
<dbReference type="Proteomes" id="UP000039021">
    <property type="component" value="Unassembled WGS sequence"/>
</dbReference>
<protein>
    <submittedName>
        <fullName evidence="1">Uncharacterized protein</fullName>
    </submittedName>
</protein>
<name>A0A916LCU6_MYCTX</name>
<reference evidence="2" key="1">
    <citation type="submission" date="2015-03" db="EMBL/GenBank/DDBJ databases">
        <authorList>
            <consortium name="Pathogen Informatics"/>
        </authorList>
    </citation>
    <scope>NUCLEOTIDE SEQUENCE [LARGE SCALE GENOMIC DNA]</scope>
    <source>
        <strain evidence="2">N09902308</strain>
    </source>
</reference>
<dbReference type="AlphaFoldDB" id="A0A916LCU6"/>
<organism evidence="1 2">
    <name type="scientific">Mycobacterium tuberculosis</name>
    <dbReference type="NCBI Taxonomy" id="1773"/>
    <lineage>
        <taxon>Bacteria</taxon>
        <taxon>Bacillati</taxon>
        <taxon>Actinomycetota</taxon>
        <taxon>Actinomycetes</taxon>
        <taxon>Mycobacteriales</taxon>
        <taxon>Mycobacteriaceae</taxon>
        <taxon>Mycobacterium</taxon>
        <taxon>Mycobacterium tuberculosis complex</taxon>
    </lineage>
</organism>
<evidence type="ECO:0000313" key="2">
    <source>
        <dbReference type="Proteomes" id="UP000039021"/>
    </source>
</evidence>
<gene>
    <name evidence="1" type="ORF">ERS007739_03027</name>
</gene>
<evidence type="ECO:0000313" key="1">
    <source>
        <dbReference type="EMBL" id="COY73911.1"/>
    </source>
</evidence>
<proteinExistence type="predicted"/>
<dbReference type="EMBL" id="CSBK01001491">
    <property type="protein sequence ID" value="COY73911.1"/>
    <property type="molecule type" value="Genomic_DNA"/>
</dbReference>
<sequence>MQRRQRRHQIGDEVVGGLHDISVPVIEPELRRAVQLQAG</sequence>